<keyword evidence="2" id="KW-1185">Reference proteome</keyword>
<evidence type="ECO:0000313" key="2">
    <source>
        <dbReference type="Proteomes" id="UP001172101"/>
    </source>
</evidence>
<name>A0AA40ABK7_9PEZI</name>
<proteinExistence type="predicted"/>
<organism evidence="1 2">
    <name type="scientific">Lasiosphaeria miniovina</name>
    <dbReference type="NCBI Taxonomy" id="1954250"/>
    <lineage>
        <taxon>Eukaryota</taxon>
        <taxon>Fungi</taxon>
        <taxon>Dikarya</taxon>
        <taxon>Ascomycota</taxon>
        <taxon>Pezizomycotina</taxon>
        <taxon>Sordariomycetes</taxon>
        <taxon>Sordariomycetidae</taxon>
        <taxon>Sordariales</taxon>
        <taxon>Lasiosphaeriaceae</taxon>
        <taxon>Lasiosphaeria</taxon>
    </lineage>
</organism>
<evidence type="ECO:0000313" key="1">
    <source>
        <dbReference type="EMBL" id="KAK0712887.1"/>
    </source>
</evidence>
<dbReference type="EMBL" id="JAUIRO010000005">
    <property type="protein sequence ID" value="KAK0712887.1"/>
    <property type="molecule type" value="Genomic_DNA"/>
</dbReference>
<protein>
    <submittedName>
        <fullName evidence="1">Uncharacterized protein</fullName>
    </submittedName>
</protein>
<sequence length="302" mass="33910">MADRSAAHTLQFGIELELTLRPTEQGLQLLQTFEFKHSDEAYASDVLGGARGANRDIICDFLRTYFDQYEVPVNRDDDIDHDKWTIGEDPTIREQVARGVLLFQDAISFILPPPHEADVYSRPASLPDSLLNHVDQLDDMTELIDTMMPTAAPTQDLDAIWDWKYVAWNFLSIHRLARARPPRRPYKTNAVAAAAGQTKPWERFATYVDALNARNPTGTISYKVLYSTHYGIGIYNATKARIGTAAWDGDGVVTWADAKLIPKGVAQAADLARFWAAGIAEDVLGRQRWQESVSQKQTIIYV</sequence>
<dbReference type="Proteomes" id="UP001172101">
    <property type="component" value="Unassembled WGS sequence"/>
</dbReference>
<dbReference type="GeneID" id="85328883"/>
<gene>
    <name evidence="1" type="ORF">B0T26DRAFT_753064</name>
</gene>
<comment type="caution">
    <text evidence="1">The sequence shown here is derived from an EMBL/GenBank/DDBJ whole genome shotgun (WGS) entry which is preliminary data.</text>
</comment>
<dbReference type="AlphaFoldDB" id="A0AA40ABK7"/>
<dbReference type="RefSeq" id="XP_060294210.1">
    <property type="nucleotide sequence ID" value="XM_060445613.1"/>
</dbReference>
<accession>A0AA40ABK7</accession>
<reference evidence="1" key="1">
    <citation type="submission" date="2023-06" db="EMBL/GenBank/DDBJ databases">
        <title>Genome-scale phylogeny and comparative genomics of the fungal order Sordariales.</title>
        <authorList>
            <consortium name="Lawrence Berkeley National Laboratory"/>
            <person name="Hensen N."/>
            <person name="Bonometti L."/>
            <person name="Westerberg I."/>
            <person name="Brannstrom I.O."/>
            <person name="Guillou S."/>
            <person name="Cros-Aarteil S."/>
            <person name="Calhoun S."/>
            <person name="Haridas S."/>
            <person name="Kuo A."/>
            <person name="Mondo S."/>
            <person name="Pangilinan J."/>
            <person name="Riley R."/>
            <person name="LaButti K."/>
            <person name="Andreopoulos B."/>
            <person name="Lipzen A."/>
            <person name="Chen C."/>
            <person name="Yanf M."/>
            <person name="Daum C."/>
            <person name="Ng V."/>
            <person name="Clum A."/>
            <person name="Steindorff A."/>
            <person name="Ohm R."/>
            <person name="Martin F."/>
            <person name="Silar P."/>
            <person name="Natvig D."/>
            <person name="Lalanne C."/>
            <person name="Gautier V."/>
            <person name="Ament-velasquez S.L."/>
            <person name="Kruys A."/>
            <person name="Hutchinson M.I."/>
            <person name="Powell A.J."/>
            <person name="Barry K."/>
            <person name="Miller A.N."/>
            <person name="Grigoriev I.V."/>
            <person name="Debuchy R."/>
            <person name="Gladieux P."/>
            <person name="Thoren M.H."/>
            <person name="Johannesson H."/>
        </authorList>
    </citation>
    <scope>NUCLEOTIDE SEQUENCE</scope>
    <source>
        <strain evidence="1">SMH2392-1A</strain>
    </source>
</reference>